<keyword evidence="4" id="KW-1185">Reference proteome</keyword>
<dbReference type="OrthoDB" id="5420724at2759"/>
<feature type="transmembrane region" description="Helical" evidence="2">
    <location>
        <begin position="317"/>
        <end position="344"/>
    </location>
</feature>
<comment type="caution">
    <text evidence="3">The sequence shown here is derived from an EMBL/GenBank/DDBJ whole genome shotgun (WGS) entry which is preliminary data.</text>
</comment>
<name>A0A9P4SH25_9PEZI</name>
<dbReference type="AlphaFoldDB" id="A0A9P4SH25"/>
<accession>A0A9P4SH25</accession>
<dbReference type="EMBL" id="MU006089">
    <property type="protein sequence ID" value="KAF2842781.1"/>
    <property type="molecule type" value="Genomic_DNA"/>
</dbReference>
<dbReference type="PANTHER" id="PTHR42069">
    <property type="entry name" value="HYPHAL ANASTAMOSIS-8 PROTEIN"/>
    <property type="match status" value="1"/>
</dbReference>
<feature type="transmembrane region" description="Helical" evidence="2">
    <location>
        <begin position="252"/>
        <end position="276"/>
    </location>
</feature>
<evidence type="ECO:0008006" key="5">
    <source>
        <dbReference type="Google" id="ProtNLM"/>
    </source>
</evidence>
<organism evidence="3 4">
    <name type="scientific">Patellaria atrata CBS 101060</name>
    <dbReference type="NCBI Taxonomy" id="1346257"/>
    <lineage>
        <taxon>Eukaryota</taxon>
        <taxon>Fungi</taxon>
        <taxon>Dikarya</taxon>
        <taxon>Ascomycota</taxon>
        <taxon>Pezizomycotina</taxon>
        <taxon>Dothideomycetes</taxon>
        <taxon>Dothideomycetes incertae sedis</taxon>
        <taxon>Patellariales</taxon>
        <taxon>Patellariaceae</taxon>
        <taxon>Patellaria</taxon>
    </lineage>
</organism>
<reference evidence="3" key="1">
    <citation type="journal article" date="2020" name="Stud. Mycol.">
        <title>101 Dothideomycetes genomes: a test case for predicting lifestyles and emergence of pathogens.</title>
        <authorList>
            <person name="Haridas S."/>
            <person name="Albert R."/>
            <person name="Binder M."/>
            <person name="Bloem J."/>
            <person name="Labutti K."/>
            <person name="Salamov A."/>
            <person name="Andreopoulos B."/>
            <person name="Baker S."/>
            <person name="Barry K."/>
            <person name="Bills G."/>
            <person name="Bluhm B."/>
            <person name="Cannon C."/>
            <person name="Castanera R."/>
            <person name="Culley D."/>
            <person name="Daum C."/>
            <person name="Ezra D."/>
            <person name="Gonzalez J."/>
            <person name="Henrissat B."/>
            <person name="Kuo A."/>
            <person name="Liang C."/>
            <person name="Lipzen A."/>
            <person name="Lutzoni F."/>
            <person name="Magnuson J."/>
            <person name="Mondo S."/>
            <person name="Nolan M."/>
            <person name="Ohm R."/>
            <person name="Pangilinan J."/>
            <person name="Park H.-J."/>
            <person name="Ramirez L."/>
            <person name="Alfaro M."/>
            <person name="Sun H."/>
            <person name="Tritt A."/>
            <person name="Yoshinaga Y."/>
            <person name="Zwiers L.-H."/>
            <person name="Turgeon B."/>
            <person name="Goodwin S."/>
            <person name="Spatafora J."/>
            <person name="Crous P."/>
            <person name="Grigoriev I."/>
        </authorList>
    </citation>
    <scope>NUCLEOTIDE SEQUENCE</scope>
    <source>
        <strain evidence="3">CBS 101060</strain>
    </source>
</reference>
<feature type="region of interest" description="Disordered" evidence="1">
    <location>
        <begin position="372"/>
        <end position="414"/>
    </location>
</feature>
<dbReference type="Proteomes" id="UP000799429">
    <property type="component" value="Unassembled WGS sequence"/>
</dbReference>
<feature type="compositionally biased region" description="Polar residues" evidence="1">
    <location>
        <begin position="82"/>
        <end position="93"/>
    </location>
</feature>
<evidence type="ECO:0000256" key="1">
    <source>
        <dbReference type="SAM" id="MobiDB-lite"/>
    </source>
</evidence>
<keyword evidence="2" id="KW-1133">Transmembrane helix</keyword>
<evidence type="ECO:0000313" key="4">
    <source>
        <dbReference type="Proteomes" id="UP000799429"/>
    </source>
</evidence>
<protein>
    <recommendedName>
        <fullName evidence="5">MARVEL domain-containing protein</fullName>
    </recommendedName>
</protein>
<sequence>MATNDKKIPTVTITTRPRGSSTDSYAPSIKTPRTARFAEATAVNSPIEPSKAGRNPFLDPPTTNHYMPQPQPSDIGFGYLSDNRTSTHATYPTQGVEMEDDNRSLRPITPALRSPLKSAMKSPGAAPRNFENPLSPTFKEEQVLEKQEVDTEKEQAKDLKVKYRVRMAKMVLRGVNFSCSLIVLAMLATVFTIFNATRNLPPRNNLPPWAKNTQTWPQITLLVIACISLAMSIVVFYAYFKGGHRRAEKVALYYTVFAVAFFIFSIVMWGIGAGILNQSKAQGNGQDLWGWSCKDNKRRKLFEDDVSYALMCRLQDWSLVCCIIEIVVETLVIIIYGIVFYRFWSKRKLRKSMAIRDRARSDLYLAQLRSQSAPNTPGLGPLSPGHGGFRPTGYVDPHSAAENGESPQFPRGFAQPKPFTLMAPPLKANTATPKTAQTGFVPTATTVSEIPAPPMSPSFVPTQQEHMPAAPGETQYAAVPIPGSYASPVASPSFAPQHQMGFDFGLQNEKR</sequence>
<feature type="transmembrane region" description="Helical" evidence="2">
    <location>
        <begin position="170"/>
        <end position="196"/>
    </location>
</feature>
<proteinExistence type="predicted"/>
<evidence type="ECO:0000256" key="2">
    <source>
        <dbReference type="SAM" id="Phobius"/>
    </source>
</evidence>
<feature type="compositionally biased region" description="Polar residues" evidence="1">
    <location>
        <begin position="11"/>
        <end position="25"/>
    </location>
</feature>
<gene>
    <name evidence="3" type="ORF">M501DRAFT_925605</name>
</gene>
<evidence type="ECO:0000313" key="3">
    <source>
        <dbReference type="EMBL" id="KAF2842781.1"/>
    </source>
</evidence>
<keyword evidence="2" id="KW-0472">Membrane</keyword>
<keyword evidence="2" id="KW-0812">Transmembrane</keyword>
<feature type="transmembrane region" description="Helical" evidence="2">
    <location>
        <begin position="216"/>
        <end position="240"/>
    </location>
</feature>
<feature type="region of interest" description="Disordered" evidence="1">
    <location>
        <begin position="1"/>
        <end position="137"/>
    </location>
</feature>
<dbReference type="PANTHER" id="PTHR42069:SF1">
    <property type="entry name" value="MARVEL DOMAIN-CONTAINING PROTEIN"/>
    <property type="match status" value="1"/>
</dbReference>